<comment type="caution">
    <text evidence="1">The sequence shown here is derived from an EMBL/GenBank/DDBJ whole genome shotgun (WGS) entry which is preliminary data.</text>
</comment>
<proteinExistence type="predicted"/>
<accession>A0A644SNB7</accession>
<protein>
    <submittedName>
        <fullName evidence="1">Uncharacterized protein</fullName>
    </submittedName>
</protein>
<dbReference type="EMBL" id="VSSQ01000001">
    <property type="protein sequence ID" value="MPL55112.1"/>
    <property type="molecule type" value="Genomic_DNA"/>
</dbReference>
<sequence>MAIAKDGILGGFSGKVGNIVGLTLNGVPIMRAAPKASQKPPTEKQRLQRLKFSLAIEFTKPFLEITQQFFNQSAFSGERRNLLISYTLQNVIQVQDDEFTLLWNRFLVSSGDLSGFHHLDVTLQDEALHLTWQDNSSQGFAKSNDEVHLLLVSENLEQVDFLENIAHRTNTQVTVPLPDWTVEHPAHFYIFMSNTARKQSCNSFYLGKLEQGLWR</sequence>
<dbReference type="AlphaFoldDB" id="A0A644SNB7"/>
<reference evidence="1" key="1">
    <citation type="submission" date="2019-08" db="EMBL/GenBank/DDBJ databases">
        <authorList>
            <person name="Kucharzyk K."/>
            <person name="Murdoch R.W."/>
            <person name="Higgins S."/>
            <person name="Loffler F."/>
        </authorList>
    </citation>
    <scope>NUCLEOTIDE SEQUENCE</scope>
</reference>
<evidence type="ECO:0000313" key="1">
    <source>
        <dbReference type="EMBL" id="MPL55112.1"/>
    </source>
</evidence>
<gene>
    <name evidence="1" type="ORF">SDC9_00579</name>
</gene>
<name>A0A644SNB7_9ZZZZ</name>
<dbReference type="InterPro" id="IPR046233">
    <property type="entry name" value="DUF6266"/>
</dbReference>
<dbReference type="Pfam" id="PF19781">
    <property type="entry name" value="DUF6266"/>
    <property type="match status" value="1"/>
</dbReference>
<organism evidence="1">
    <name type="scientific">bioreactor metagenome</name>
    <dbReference type="NCBI Taxonomy" id="1076179"/>
    <lineage>
        <taxon>unclassified sequences</taxon>
        <taxon>metagenomes</taxon>
        <taxon>ecological metagenomes</taxon>
    </lineage>
</organism>